<protein>
    <recommendedName>
        <fullName evidence="4">Carboxylic ester hydrolase</fullName>
    </recommendedName>
</protein>
<keyword evidence="1" id="KW-0732">Signal</keyword>
<evidence type="ECO:0000256" key="1">
    <source>
        <dbReference type="SAM" id="SignalP"/>
    </source>
</evidence>
<evidence type="ECO:0000313" key="2">
    <source>
        <dbReference type="EMBL" id="OJK03460.1"/>
    </source>
</evidence>
<accession>A0A1L9X4T5</accession>
<reference evidence="3" key="1">
    <citation type="journal article" date="2017" name="Genome Biol.">
        <title>Comparative genomics reveals high biological diversity and specific adaptations in the industrially and medically important fungal genus Aspergillus.</title>
        <authorList>
            <person name="de Vries R.P."/>
            <person name="Riley R."/>
            <person name="Wiebenga A."/>
            <person name="Aguilar-Osorio G."/>
            <person name="Amillis S."/>
            <person name="Uchima C.A."/>
            <person name="Anderluh G."/>
            <person name="Asadollahi M."/>
            <person name="Askin M."/>
            <person name="Barry K."/>
            <person name="Battaglia E."/>
            <person name="Bayram O."/>
            <person name="Benocci T."/>
            <person name="Braus-Stromeyer S.A."/>
            <person name="Caldana C."/>
            <person name="Canovas D."/>
            <person name="Cerqueira G.C."/>
            <person name="Chen F."/>
            <person name="Chen W."/>
            <person name="Choi C."/>
            <person name="Clum A."/>
            <person name="Dos Santos R.A."/>
            <person name="Damasio A.R."/>
            <person name="Diallinas G."/>
            <person name="Emri T."/>
            <person name="Fekete E."/>
            <person name="Flipphi M."/>
            <person name="Freyberg S."/>
            <person name="Gallo A."/>
            <person name="Gournas C."/>
            <person name="Habgood R."/>
            <person name="Hainaut M."/>
            <person name="Harispe M.L."/>
            <person name="Henrissat B."/>
            <person name="Hilden K.S."/>
            <person name="Hope R."/>
            <person name="Hossain A."/>
            <person name="Karabika E."/>
            <person name="Karaffa L."/>
            <person name="Karanyi Z."/>
            <person name="Krasevec N."/>
            <person name="Kuo A."/>
            <person name="Kusch H."/>
            <person name="LaButti K."/>
            <person name="Lagendijk E.L."/>
            <person name="Lapidus A."/>
            <person name="Levasseur A."/>
            <person name="Lindquist E."/>
            <person name="Lipzen A."/>
            <person name="Logrieco A.F."/>
            <person name="MacCabe A."/>
            <person name="Maekelae M.R."/>
            <person name="Malavazi I."/>
            <person name="Melin P."/>
            <person name="Meyer V."/>
            <person name="Mielnichuk N."/>
            <person name="Miskei M."/>
            <person name="Molnar A.P."/>
            <person name="Mule G."/>
            <person name="Ngan C.Y."/>
            <person name="Orejas M."/>
            <person name="Orosz E."/>
            <person name="Ouedraogo J.P."/>
            <person name="Overkamp K.M."/>
            <person name="Park H.-S."/>
            <person name="Perrone G."/>
            <person name="Piumi F."/>
            <person name="Punt P.J."/>
            <person name="Ram A.F."/>
            <person name="Ramon A."/>
            <person name="Rauscher S."/>
            <person name="Record E."/>
            <person name="Riano-Pachon D.M."/>
            <person name="Robert V."/>
            <person name="Roehrig J."/>
            <person name="Ruller R."/>
            <person name="Salamov A."/>
            <person name="Salih N.S."/>
            <person name="Samson R.A."/>
            <person name="Sandor E."/>
            <person name="Sanguinetti M."/>
            <person name="Schuetze T."/>
            <person name="Sepcic K."/>
            <person name="Shelest E."/>
            <person name="Sherlock G."/>
            <person name="Sophianopoulou V."/>
            <person name="Squina F.M."/>
            <person name="Sun H."/>
            <person name="Susca A."/>
            <person name="Todd R.B."/>
            <person name="Tsang A."/>
            <person name="Unkles S.E."/>
            <person name="van de Wiele N."/>
            <person name="van Rossen-Uffink D."/>
            <person name="Oliveira J.V."/>
            <person name="Vesth T.C."/>
            <person name="Visser J."/>
            <person name="Yu J.-H."/>
            <person name="Zhou M."/>
            <person name="Andersen M.R."/>
            <person name="Archer D.B."/>
            <person name="Baker S.E."/>
            <person name="Benoit I."/>
            <person name="Brakhage A.A."/>
            <person name="Braus G.H."/>
            <person name="Fischer R."/>
            <person name="Frisvad J.C."/>
            <person name="Goldman G.H."/>
            <person name="Houbraken J."/>
            <person name="Oakley B."/>
            <person name="Pocsi I."/>
            <person name="Scazzocchio C."/>
            <person name="Seiboth B."/>
            <person name="vanKuyk P.A."/>
            <person name="Wortman J."/>
            <person name="Dyer P.S."/>
            <person name="Grigoriev I.V."/>
        </authorList>
    </citation>
    <scope>NUCLEOTIDE SEQUENCE [LARGE SCALE GENOMIC DNA]</scope>
    <source>
        <strain evidence="3">ATCC 16872 / CBS 172.66 / WB 5094</strain>
    </source>
</reference>
<proteinExistence type="predicted"/>
<dbReference type="EMBL" id="KV878971">
    <property type="protein sequence ID" value="OJK03460.1"/>
    <property type="molecule type" value="Genomic_DNA"/>
</dbReference>
<dbReference type="GeneID" id="30976994"/>
<dbReference type="RefSeq" id="XP_020059799.1">
    <property type="nucleotide sequence ID" value="XM_020203180.1"/>
</dbReference>
<dbReference type="Proteomes" id="UP000184546">
    <property type="component" value="Unassembled WGS sequence"/>
</dbReference>
<feature type="chain" id="PRO_5012996393" description="Carboxylic ester hydrolase" evidence="1">
    <location>
        <begin position="20"/>
        <end position="178"/>
    </location>
</feature>
<keyword evidence="3" id="KW-1185">Reference proteome</keyword>
<organism evidence="2 3">
    <name type="scientific">Aspergillus aculeatus (strain ATCC 16872 / CBS 172.66 / WB 5094)</name>
    <dbReference type="NCBI Taxonomy" id="690307"/>
    <lineage>
        <taxon>Eukaryota</taxon>
        <taxon>Fungi</taxon>
        <taxon>Dikarya</taxon>
        <taxon>Ascomycota</taxon>
        <taxon>Pezizomycotina</taxon>
        <taxon>Eurotiomycetes</taxon>
        <taxon>Eurotiomycetidae</taxon>
        <taxon>Eurotiales</taxon>
        <taxon>Aspergillaceae</taxon>
        <taxon>Aspergillus</taxon>
        <taxon>Aspergillus subgen. Circumdati</taxon>
    </lineage>
</organism>
<feature type="signal peptide" evidence="1">
    <location>
        <begin position="1"/>
        <end position="19"/>
    </location>
</feature>
<name>A0A1L9X4T5_ASPA1</name>
<evidence type="ECO:0000313" key="3">
    <source>
        <dbReference type="Proteomes" id="UP000184546"/>
    </source>
</evidence>
<dbReference type="VEuPathDB" id="FungiDB:ASPACDRAFT_56868"/>
<dbReference type="OrthoDB" id="4474281at2759"/>
<gene>
    <name evidence="2" type="ORF">ASPACDRAFT_56868</name>
</gene>
<dbReference type="AlphaFoldDB" id="A0A1L9X4T5"/>
<sequence>MLIKPIIATSLLVTTGAHAASHYVTVKMWSHSNCTGTPHEETLVFNTGSGPQVFQQGYSWQSGTITSGVSVCGVNFCQSGESCFGHPIVYVGWSPNCFTGGDSMDLDKIMFGLPDFRAWGHGLMGGSMDFAYVTKPKKLSRNIEHRVRHYLVAVAGWNLWFTRFHPISVQYLKMPSNQ</sequence>
<evidence type="ECO:0008006" key="4">
    <source>
        <dbReference type="Google" id="ProtNLM"/>
    </source>
</evidence>